<dbReference type="AlphaFoldDB" id="A0A8J3L417"/>
<reference evidence="1 2" key="1">
    <citation type="submission" date="2021-01" db="EMBL/GenBank/DDBJ databases">
        <title>Whole genome shotgun sequence of Catellatospora coxensis NBRC 107359.</title>
        <authorList>
            <person name="Komaki H."/>
            <person name="Tamura T."/>
        </authorList>
    </citation>
    <scope>NUCLEOTIDE SEQUENCE [LARGE SCALE GENOMIC DNA]</scope>
    <source>
        <strain evidence="1 2">NBRC 107359</strain>
    </source>
</reference>
<proteinExistence type="predicted"/>
<evidence type="ECO:0000313" key="2">
    <source>
        <dbReference type="Proteomes" id="UP000630887"/>
    </source>
</evidence>
<comment type="caution">
    <text evidence="1">The sequence shown here is derived from an EMBL/GenBank/DDBJ whole genome shotgun (WGS) entry which is preliminary data.</text>
</comment>
<name>A0A8J3L417_9ACTN</name>
<organism evidence="1 2">
    <name type="scientific">Catellatospora coxensis</name>
    <dbReference type="NCBI Taxonomy" id="310354"/>
    <lineage>
        <taxon>Bacteria</taxon>
        <taxon>Bacillati</taxon>
        <taxon>Actinomycetota</taxon>
        <taxon>Actinomycetes</taxon>
        <taxon>Micromonosporales</taxon>
        <taxon>Micromonosporaceae</taxon>
        <taxon>Catellatospora</taxon>
    </lineage>
</organism>
<evidence type="ECO:0000313" key="1">
    <source>
        <dbReference type="EMBL" id="GIG08649.1"/>
    </source>
</evidence>
<gene>
    <name evidence="1" type="ORF">Cco03nite_53490</name>
</gene>
<accession>A0A8J3L417</accession>
<keyword evidence="2" id="KW-1185">Reference proteome</keyword>
<dbReference type="EMBL" id="BONI01000050">
    <property type="protein sequence ID" value="GIG08649.1"/>
    <property type="molecule type" value="Genomic_DNA"/>
</dbReference>
<sequence>MCSNTAYTRADVPPDQPPGPVKLSWMAVVDGGTVAVTNIATDGLNLQVS</sequence>
<protein>
    <submittedName>
        <fullName evidence="1">Uncharacterized protein</fullName>
    </submittedName>
</protein>
<dbReference type="Proteomes" id="UP000630887">
    <property type="component" value="Unassembled WGS sequence"/>
</dbReference>